<sequence length="73" mass="7977">MKRLGECPHFKGGHCSAIGGFSSSVNVRGEVAEMGVSTRNLHVVIKEKVDDTDYFPECSSPDNYECICRPLTA</sequence>
<evidence type="ECO:0000313" key="2">
    <source>
        <dbReference type="Proteomes" id="UP000284508"/>
    </source>
</evidence>
<comment type="caution">
    <text evidence="1">The sequence shown here is derived from an EMBL/GenBank/DDBJ whole genome shotgun (WGS) entry which is preliminary data.</text>
</comment>
<dbReference type="Proteomes" id="UP000284508">
    <property type="component" value="Unassembled WGS sequence"/>
</dbReference>
<accession>A0A2G8ZXR7</accession>
<dbReference type="EMBL" id="QXHA01002025">
    <property type="protein sequence ID" value="RIB37469.1"/>
    <property type="molecule type" value="Genomic_DNA"/>
</dbReference>
<dbReference type="AlphaFoldDB" id="A0A2G8ZXR7"/>
<evidence type="ECO:0000313" key="1">
    <source>
        <dbReference type="EMBL" id="RIB37469.1"/>
    </source>
</evidence>
<proteinExistence type="predicted"/>
<gene>
    <name evidence="1" type="ORF">D3C88_34295</name>
</gene>
<name>A0A2G8ZXR7_ECOLX</name>
<reference evidence="1 2" key="1">
    <citation type="journal article" date="2018" name="BMC Microbiol.">
        <title>Genome sequencing of strains of the most prevalent clonal group of O1:K1:H7 Escherichia coli that causes neonatal meningitis in France.</title>
        <authorList>
            <person name="Geslain G."/>
            <person name="Birgy A."/>
            <person name="Adiba S."/>
            <person name="Magnan M."/>
            <person name="Courroux C."/>
            <person name="Levy C."/>
            <person name="Cohen R."/>
            <person name="Bidet P."/>
            <person name="Bonacorsi S."/>
        </authorList>
    </citation>
    <scope>NUCLEOTIDE SEQUENCE [LARGE SCALE GENOMIC DNA]</scope>
    <source>
        <strain evidence="1 2">S308</strain>
    </source>
</reference>
<organism evidence="1 2">
    <name type="scientific">Escherichia coli</name>
    <dbReference type="NCBI Taxonomy" id="562"/>
    <lineage>
        <taxon>Bacteria</taxon>
        <taxon>Pseudomonadati</taxon>
        <taxon>Pseudomonadota</taxon>
        <taxon>Gammaproteobacteria</taxon>
        <taxon>Enterobacterales</taxon>
        <taxon>Enterobacteriaceae</taxon>
        <taxon>Escherichia</taxon>
    </lineage>
</organism>
<protein>
    <submittedName>
        <fullName evidence="1">Uncharacterized protein</fullName>
    </submittedName>
</protein>